<accession>A0A7L4ZHN0</accession>
<dbReference type="AlphaFoldDB" id="A0A7L4ZHN0"/>
<evidence type="ECO:0000313" key="2">
    <source>
        <dbReference type="Proteomes" id="UP000464657"/>
    </source>
</evidence>
<dbReference type="KEGG" id="kan:IMCC3317_10730"/>
<dbReference type="RefSeq" id="WP_160128452.1">
    <property type="nucleotide sequence ID" value="NZ_CP019288.1"/>
</dbReference>
<dbReference type="PROSITE" id="PS51257">
    <property type="entry name" value="PROKAR_LIPOPROTEIN"/>
    <property type="match status" value="1"/>
</dbReference>
<name>A0A7L4ZHN0_9FLAO</name>
<proteinExistence type="predicted"/>
<sequence>MRKSYLIIILVVALSSCVKSESKIYQTKIKDIIYAIRENNMEELYANFANGKEINEIAQYQEKSQQNKFASEVGNYLDKNGSLIKELRRDFEGNDEEWKGIEPYLALGTKKGNVGRIPMREWTILFKSGETIYDWKLISFHVIKNEKEITYFIPGGDDIDLIDLKSRNTSIKEVLEKARKSERYEFILENF</sequence>
<protein>
    <recommendedName>
        <fullName evidence="3">Lipoprotein</fullName>
    </recommendedName>
</protein>
<reference evidence="1 2" key="1">
    <citation type="journal article" date="2013" name="Int. J. Syst. Evol. Microbiol.">
        <title>Kordia antarctica sp. nov., isolated from Antarctic seawater.</title>
        <authorList>
            <person name="Baek K."/>
            <person name="Choi A."/>
            <person name="Kang I."/>
            <person name="Lee K."/>
            <person name="Cho J.C."/>
        </authorList>
    </citation>
    <scope>NUCLEOTIDE SEQUENCE [LARGE SCALE GENOMIC DNA]</scope>
    <source>
        <strain evidence="1 2">IMCC3317</strain>
    </source>
</reference>
<dbReference type="EMBL" id="CP019288">
    <property type="protein sequence ID" value="QHI35726.1"/>
    <property type="molecule type" value="Genomic_DNA"/>
</dbReference>
<evidence type="ECO:0008006" key="3">
    <source>
        <dbReference type="Google" id="ProtNLM"/>
    </source>
</evidence>
<organism evidence="1 2">
    <name type="scientific">Kordia antarctica</name>
    <dbReference type="NCBI Taxonomy" id="1218801"/>
    <lineage>
        <taxon>Bacteria</taxon>
        <taxon>Pseudomonadati</taxon>
        <taxon>Bacteroidota</taxon>
        <taxon>Flavobacteriia</taxon>
        <taxon>Flavobacteriales</taxon>
        <taxon>Flavobacteriaceae</taxon>
        <taxon>Kordia</taxon>
    </lineage>
</organism>
<gene>
    <name evidence="1" type="ORF">IMCC3317_10730</name>
</gene>
<keyword evidence="2" id="KW-1185">Reference proteome</keyword>
<evidence type="ECO:0000313" key="1">
    <source>
        <dbReference type="EMBL" id="QHI35726.1"/>
    </source>
</evidence>
<dbReference type="Proteomes" id="UP000464657">
    <property type="component" value="Chromosome"/>
</dbReference>